<accession>A0ABW7VWB9</accession>
<gene>
    <name evidence="2" type="ORF">ACH49Z_04285</name>
</gene>
<comment type="caution">
    <text evidence="2">The sequence shown here is derived from an EMBL/GenBank/DDBJ whole genome shotgun (WGS) entry which is preliminary data.</text>
</comment>
<evidence type="ECO:0000313" key="2">
    <source>
        <dbReference type="EMBL" id="MFI2229052.1"/>
    </source>
</evidence>
<dbReference type="EMBL" id="JBIRYL010000001">
    <property type="protein sequence ID" value="MFI2229052.1"/>
    <property type="molecule type" value="Genomic_DNA"/>
</dbReference>
<evidence type="ECO:0000313" key="3">
    <source>
        <dbReference type="Proteomes" id="UP001611494"/>
    </source>
</evidence>
<dbReference type="RefSeq" id="WP_397059675.1">
    <property type="nucleotide sequence ID" value="NZ_JBIRYL010000001.1"/>
</dbReference>
<reference evidence="2 3" key="1">
    <citation type="submission" date="2024-10" db="EMBL/GenBank/DDBJ databases">
        <title>The Natural Products Discovery Center: Release of the First 8490 Sequenced Strains for Exploring Actinobacteria Biosynthetic Diversity.</title>
        <authorList>
            <person name="Kalkreuter E."/>
            <person name="Kautsar S.A."/>
            <person name="Yang D."/>
            <person name="Bader C.D."/>
            <person name="Teijaro C.N."/>
            <person name="Fluegel L."/>
            <person name="Davis C.M."/>
            <person name="Simpson J.R."/>
            <person name="Lauterbach L."/>
            <person name="Steele A.D."/>
            <person name="Gui C."/>
            <person name="Meng S."/>
            <person name="Li G."/>
            <person name="Viehrig K."/>
            <person name="Ye F."/>
            <person name="Su P."/>
            <person name="Kiefer A.F."/>
            <person name="Nichols A."/>
            <person name="Cepeda A.J."/>
            <person name="Yan W."/>
            <person name="Fan B."/>
            <person name="Jiang Y."/>
            <person name="Adhikari A."/>
            <person name="Zheng C.-J."/>
            <person name="Schuster L."/>
            <person name="Cowan T.M."/>
            <person name="Smanski M.J."/>
            <person name="Chevrette M.G."/>
            <person name="De Carvalho L.P.S."/>
            <person name="Shen B."/>
        </authorList>
    </citation>
    <scope>NUCLEOTIDE SEQUENCE [LARGE SCALE GENOMIC DNA]</scope>
    <source>
        <strain evidence="2 3">NPDC019377</strain>
    </source>
</reference>
<sequence>MDLILLVTSFIHRCTVNPRSNCAMRSGRRKHCLFDNGSGYELMAAFSAGGAAEKKRELPGDHALTPSDGGSVETVTETGHLVGICRKRPRDENRPASRTPASEVAPESFTLLQH</sequence>
<protein>
    <submittedName>
        <fullName evidence="2">Uncharacterized protein</fullName>
    </submittedName>
</protein>
<proteinExistence type="predicted"/>
<keyword evidence="3" id="KW-1185">Reference proteome</keyword>
<dbReference type="Proteomes" id="UP001611494">
    <property type="component" value="Unassembled WGS sequence"/>
</dbReference>
<feature type="region of interest" description="Disordered" evidence="1">
    <location>
        <begin position="85"/>
        <end position="114"/>
    </location>
</feature>
<organism evidence="2 3">
    <name type="scientific">Nocardia testacea</name>
    <dbReference type="NCBI Taxonomy" id="248551"/>
    <lineage>
        <taxon>Bacteria</taxon>
        <taxon>Bacillati</taxon>
        <taxon>Actinomycetota</taxon>
        <taxon>Actinomycetes</taxon>
        <taxon>Mycobacteriales</taxon>
        <taxon>Nocardiaceae</taxon>
        <taxon>Nocardia</taxon>
    </lineage>
</organism>
<name>A0ABW7VWB9_9NOCA</name>
<evidence type="ECO:0000256" key="1">
    <source>
        <dbReference type="SAM" id="MobiDB-lite"/>
    </source>
</evidence>